<dbReference type="GO" id="GO:0005634">
    <property type="term" value="C:nucleus"/>
    <property type="evidence" value="ECO:0007669"/>
    <property type="project" value="UniProtKB-SubCell"/>
</dbReference>
<dbReference type="PROSITE" id="PS50966">
    <property type="entry name" value="ZF_SWIM"/>
    <property type="match status" value="1"/>
</dbReference>
<keyword evidence="3 5" id="KW-0863">Zinc-finger</keyword>
<comment type="subcellular location">
    <subcellularLocation>
        <location evidence="6">Nucleus</location>
    </subcellularLocation>
</comment>
<dbReference type="GO" id="GO:0006355">
    <property type="term" value="P:regulation of DNA-templated transcription"/>
    <property type="evidence" value="ECO:0007669"/>
    <property type="project" value="UniProtKB-UniRule"/>
</dbReference>
<evidence type="ECO:0000259" key="8">
    <source>
        <dbReference type="PROSITE" id="PS50966"/>
    </source>
</evidence>
<evidence type="ECO:0000256" key="6">
    <source>
        <dbReference type="RuleBase" id="RU367018"/>
    </source>
</evidence>
<comment type="similarity">
    <text evidence="1 6">Belongs to the FHY3/FAR1 family.</text>
</comment>
<dbReference type="InterPro" id="IPR031052">
    <property type="entry name" value="FHY3/FAR1"/>
</dbReference>
<dbReference type="GO" id="GO:0008270">
    <property type="term" value="F:zinc ion binding"/>
    <property type="evidence" value="ECO:0007669"/>
    <property type="project" value="UniProtKB-UniRule"/>
</dbReference>
<comment type="function">
    <text evidence="6">Putative transcription activator involved in regulating light control of development.</text>
</comment>
<dbReference type="InterPro" id="IPR018289">
    <property type="entry name" value="MULE_transposase_dom"/>
</dbReference>
<keyword evidence="2 6" id="KW-0479">Metal-binding</keyword>
<feature type="compositionally biased region" description="Basic and acidic residues" evidence="7">
    <location>
        <begin position="889"/>
        <end position="900"/>
    </location>
</feature>
<feature type="domain" description="SWIM-type" evidence="8">
    <location>
        <begin position="737"/>
        <end position="769"/>
    </location>
</feature>
<dbReference type="SUPFAM" id="SSF51430">
    <property type="entry name" value="NAD(P)-linked oxidoreductase"/>
    <property type="match status" value="1"/>
</dbReference>
<organism evidence="9 10">
    <name type="scientific">Acer negundo</name>
    <name type="common">Box elder</name>
    <dbReference type="NCBI Taxonomy" id="4023"/>
    <lineage>
        <taxon>Eukaryota</taxon>
        <taxon>Viridiplantae</taxon>
        <taxon>Streptophyta</taxon>
        <taxon>Embryophyta</taxon>
        <taxon>Tracheophyta</taxon>
        <taxon>Spermatophyta</taxon>
        <taxon>Magnoliopsida</taxon>
        <taxon>eudicotyledons</taxon>
        <taxon>Gunneridae</taxon>
        <taxon>Pentapetalae</taxon>
        <taxon>rosids</taxon>
        <taxon>malvids</taxon>
        <taxon>Sapindales</taxon>
        <taxon>Sapindaceae</taxon>
        <taxon>Hippocastanoideae</taxon>
        <taxon>Acereae</taxon>
        <taxon>Acer</taxon>
    </lineage>
</organism>
<keyword evidence="10" id="KW-1185">Reference proteome</keyword>
<dbReference type="EMBL" id="JAJSOW010000003">
    <property type="protein sequence ID" value="KAI9193933.1"/>
    <property type="molecule type" value="Genomic_DNA"/>
</dbReference>
<proteinExistence type="inferred from homology"/>
<dbReference type="PANTHER" id="PTHR31669:SF302">
    <property type="entry name" value="PROTEIN FAR1-RELATED SEQUENCE"/>
    <property type="match status" value="1"/>
</dbReference>
<feature type="compositionally biased region" description="Polar residues" evidence="7">
    <location>
        <begin position="919"/>
        <end position="944"/>
    </location>
</feature>
<sequence>MVGKALKELPQDQIQLATKFCCFKPNGYGQIKVKGTPEFARECCEASLKRLDVDYIDLYYQHCIHSTYFNHIPIEELGIGIVAYSPPGRGFFGGKAVVESLPAESILATHPRFNGENLEKNKLIYSHFSNLTAKLACTPPQLALAWLLHHGDNIIPIPGTTKVKNLENSIDSLAKKLTEDNLKEICDAVPIDEVAGHRNYIEMQYVDIDVNHSEGSTKGQFDSGSDSNHNIYTPQVSDEHKPKMGQQFLSLDEAREFYNAYAKEAGFSVRINSSKRSRDNSEILRKEYVCSKEGITSTRVNSKRKRRRGLTREGCNAKFTVVKSKSGGYVVKQFVEGHTHSLTSPQRAHLLRSHCSEAKKSLSQQLSTVNIHEVQTRGIQSIGCIERDIYNHERNLCREMRGHDEELLYEHFLSEQEKNASFIYDIKKDEEDRITHCFWADAKSRLAYNSFGDVVVFDTTNDTNRYGMVFATFIGVNNHCQSVIFGCSFLSDESTESFMWSFEQFKKSMSGSPPKVIITDQNPAMTKAITHTFPNTVHRYCIWHILNKFSEKLNEVVYRNHYNDFKQCIWDSYSKEEFELKWMEAIGRSMLHDNTWLQSVYEMRAKWVPVFVNHVFSAGMTNSQRVETFHGFFKRYVSKRNSLVDFIICFNRVIAHQRHEELIADHVDINEKPKLKLPHEMENRMAEIYTHEIFYEFQDEFWESFFYNVELATESGSCVYKVYRRNKSGCRGREIVYEKESDYATCNCKKFKSEGIPCRHLLAYFVKMGTSFLPQKYILNRWTKTAKYERVVDDLGIEINYFSDNSFISRRTRLFQLASNVIESVAFSDKDSKIVEEGLSDLLRRFKKDKAITSCGSINDRNSTKEQVYNEPPAVLAEECGERLKDGKEKACDPTKEKGRQCNGCGKVEHDHDKRNCPTLKNRSSVDANEDSNLLDLNNGISPQ</sequence>
<protein>
    <recommendedName>
        <fullName evidence="6">Protein FAR1-RELATED SEQUENCE</fullName>
    </recommendedName>
</protein>
<evidence type="ECO:0000256" key="3">
    <source>
        <dbReference type="ARBA" id="ARBA00022771"/>
    </source>
</evidence>
<dbReference type="Pfam" id="PF03101">
    <property type="entry name" value="FAR1"/>
    <property type="match status" value="1"/>
</dbReference>
<comment type="caution">
    <text evidence="9">The sequence shown here is derived from an EMBL/GenBank/DDBJ whole genome shotgun (WGS) entry which is preliminary data.</text>
</comment>
<evidence type="ECO:0000256" key="4">
    <source>
        <dbReference type="ARBA" id="ARBA00022833"/>
    </source>
</evidence>
<evidence type="ECO:0000313" key="10">
    <source>
        <dbReference type="Proteomes" id="UP001064489"/>
    </source>
</evidence>
<reference evidence="9" key="2">
    <citation type="submission" date="2023-02" db="EMBL/GenBank/DDBJ databases">
        <authorList>
            <person name="Swenson N.G."/>
            <person name="Wegrzyn J.L."/>
            <person name="Mcevoy S.L."/>
        </authorList>
    </citation>
    <scope>NUCLEOTIDE SEQUENCE</scope>
    <source>
        <strain evidence="9">91603</strain>
        <tissue evidence="9">Leaf</tissue>
    </source>
</reference>
<keyword evidence="6" id="KW-0539">Nucleus</keyword>
<dbReference type="PANTHER" id="PTHR31669">
    <property type="entry name" value="PROTEIN FAR1-RELATED SEQUENCE 10-RELATED"/>
    <property type="match status" value="1"/>
</dbReference>
<dbReference type="AlphaFoldDB" id="A0AAD5P0S8"/>
<evidence type="ECO:0000256" key="7">
    <source>
        <dbReference type="SAM" id="MobiDB-lite"/>
    </source>
</evidence>
<dbReference type="InterPro" id="IPR007527">
    <property type="entry name" value="Znf_SWIM"/>
</dbReference>
<accession>A0AAD5P0S8</accession>
<evidence type="ECO:0000313" key="9">
    <source>
        <dbReference type="EMBL" id="KAI9193933.1"/>
    </source>
</evidence>
<evidence type="ECO:0000256" key="5">
    <source>
        <dbReference type="PROSITE-ProRule" id="PRU00325"/>
    </source>
</evidence>
<evidence type="ECO:0000256" key="2">
    <source>
        <dbReference type="ARBA" id="ARBA00022723"/>
    </source>
</evidence>
<keyword evidence="4 6" id="KW-0862">Zinc</keyword>
<feature type="region of interest" description="Disordered" evidence="7">
    <location>
        <begin position="889"/>
        <end position="944"/>
    </location>
</feature>
<dbReference type="Pfam" id="PF00248">
    <property type="entry name" value="Aldo_ket_red"/>
    <property type="match status" value="2"/>
</dbReference>
<dbReference type="Pfam" id="PF10551">
    <property type="entry name" value="MULE"/>
    <property type="match status" value="1"/>
</dbReference>
<dbReference type="Pfam" id="PF04434">
    <property type="entry name" value="SWIM"/>
    <property type="match status" value="1"/>
</dbReference>
<name>A0AAD5P0S8_ACENE</name>
<dbReference type="InterPro" id="IPR006564">
    <property type="entry name" value="Znf_PMZ"/>
</dbReference>
<dbReference type="SMART" id="SM00575">
    <property type="entry name" value="ZnF_PMZ"/>
    <property type="match status" value="1"/>
</dbReference>
<feature type="compositionally biased region" description="Polar residues" evidence="7">
    <location>
        <begin position="214"/>
        <end position="236"/>
    </location>
</feature>
<dbReference type="Proteomes" id="UP001064489">
    <property type="component" value="Chromosome 1"/>
</dbReference>
<evidence type="ECO:0000256" key="1">
    <source>
        <dbReference type="ARBA" id="ARBA00005889"/>
    </source>
</evidence>
<dbReference type="Gene3D" id="3.20.20.100">
    <property type="entry name" value="NADP-dependent oxidoreductase domain"/>
    <property type="match status" value="2"/>
</dbReference>
<dbReference type="InterPro" id="IPR036812">
    <property type="entry name" value="NAD(P)_OxRdtase_dom_sf"/>
</dbReference>
<feature type="compositionally biased region" description="Basic and acidic residues" evidence="7">
    <location>
        <begin position="907"/>
        <end position="916"/>
    </location>
</feature>
<feature type="region of interest" description="Disordered" evidence="7">
    <location>
        <begin position="214"/>
        <end position="239"/>
    </location>
</feature>
<dbReference type="InterPro" id="IPR023210">
    <property type="entry name" value="NADP_OxRdtase_dom"/>
</dbReference>
<gene>
    <name evidence="9" type="ORF">LWI28_001455</name>
</gene>
<dbReference type="InterPro" id="IPR004330">
    <property type="entry name" value="FAR1_DNA_bnd_dom"/>
</dbReference>
<reference evidence="9" key="1">
    <citation type="journal article" date="2022" name="Plant J.">
        <title>Strategies of tolerance reflected in two North American maple genomes.</title>
        <authorList>
            <person name="McEvoy S.L."/>
            <person name="Sezen U.U."/>
            <person name="Trouern-Trend A."/>
            <person name="McMahon S.M."/>
            <person name="Schaberg P.G."/>
            <person name="Yang J."/>
            <person name="Wegrzyn J.L."/>
            <person name="Swenson N.G."/>
        </authorList>
    </citation>
    <scope>NUCLEOTIDE SEQUENCE</scope>
    <source>
        <strain evidence="9">91603</strain>
    </source>
</reference>